<evidence type="ECO:0000256" key="1">
    <source>
        <dbReference type="ARBA" id="ARBA00022801"/>
    </source>
</evidence>
<dbReference type="OrthoDB" id="9792335at2"/>
<dbReference type="SUPFAM" id="SSF55031">
    <property type="entry name" value="Bacterial exopeptidase dimerisation domain"/>
    <property type="match status" value="1"/>
</dbReference>
<dbReference type="Gene3D" id="3.30.70.360">
    <property type="match status" value="1"/>
</dbReference>
<protein>
    <submittedName>
        <fullName evidence="3">Carboxypeptidase PM20D1</fullName>
    </submittedName>
</protein>
<keyword evidence="3" id="KW-0121">Carboxypeptidase</keyword>
<dbReference type="Gene3D" id="1.10.150.900">
    <property type="match status" value="1"/>
</dbReference>
<dbReference type="InterPro" id="IPR011650">
    <property type="entry name" value="Peptidase_M20_dimer"/>
</dbReference>
<accession>A0A5E6M8T1</accession>
<proteinExistence type="predicted"/>
<keyword evidence="1" id="KW-0378">Hydrolase</keyword>
<dbReference type="Gene3D" id="3.40.630.10">
    <property type="entry name" value="Zn peptidases"/>
    <property type="match status" value="1"/>
</dbReference>
<dbReference type="InterPro" id="IPR052083">
    <property type="entry name" value="Aminoacylase-1_M20A"/>
</dbReference>
<keyword evidence="3" id="KW-0645">Protease</keyword>
<dbReference type="Pfam" id="PF01546">
    <property type="entry name" value="Peptidase_M20"/>
    <property type="match status" value="1"/>
</dbReference>
<reference evidence="3 4" key="1">
    <citation type="submission" date="2019-09" db="EMBL/GenBank/DDBJ databases">
        <authorList>
            <person name="Cremers G."/>
        </authorList>
    </citation>
    <scope>NUCLEOTIDE SEQUENCE [LARGE SCALE GENOMIC DNA]</scope>
    <source>
        <strain evidence="3">4A</strain>
    </source>
</reference>
<name>A0A5E6M8T1_9BACT</name>
<evidence type="ECO:0000313" key="4">
    <source>
        <dbReference type="Proteomes" id="UP000334923"/>
    </source>
</evidence>
<dbReference type="PIRSF" id="PIRSF036696">
    <property type="entry name" value="ACY-1"/>
    <property type="match status" value="1"/>
</dbReference>
<dbReference type="Proteomes" id="UP000334923">
    <property type="component" value="Unassembled WGS sequence"/>
</dbReference>
<dbReference type="AlphaFoldDB" id="A0A5E6M8T1"/>
<dbReference type="PANTHER" id="PTHR45892:SF1">
    <property type="entry name" value="AMINOACYLASE-1"/>
    <property type="match status" value="1"/>
</dbReference>
<sequence length="437" mass="47980">MRQNRSIMPPSVSSPLDWALLGKEALEILQAYIRIPSVNPPADTSRTAEFLQNILEKDGFSPQLYRSGSGGERNLLARLPGRDPTRKPLLLLNHMDVVPADASRWKIPPFAAEVQDGFLWGRGTLDMKGLGIQQLMAILALKRAGITPPRPILFLATADEESGGKHGIRWMIENHWKEIEPEYVLDECGLCTRDLFTSSKLVFFVQVGDKQPVWLRLRATGRPGHGSIPTKDDAPAVLMRAVNRILERKESGHPPAVVEAMVSRVGAPLVPHPFTESIQRNSVALTSLAAGVGNPPKINVIPSVAEATLDCRLLPGVDPADFLSSIQATVADLPVTVEVANEVVDPTPPSRWDSPLFAAIERTVAVHYPEAVVSPLLSSGFTDSRYLRQKGVVAYGFMPMTLDAETAWSAHSDSERIPVAEFQQGIRVFFDLLQEEF</sequence>
<dbReference type="GO" id="GO:0004046">
    <property type="term" value="F:aminoacylase activity"/>
    <property type="evidence" value="ECO:0007669"/>
    <property type="project" value="TreeGrafter"/>
</dbReference>
<dbReference type="PANTHER" id="PTHR45892">
    <property type="entry name" value="AMINOACYLASE-1"/>
    <property type="match status" value="1"/>
</dbReference>
<evidence type="ECO:0000313" key="3">
    <source>
        <dbReference type="EMBL" id="VVM05606.1"/>
    </source>
</evidence>
<dbReference type="SUPFAM" id="SSF53187">
    <property type="entry name" value="Zn-dependent exopeptidases"/>
    <property type="match status" value="1"/>
</dbReference>
<dbReference type="EMBL" id="CABFVA020000025">
    <property type="protein sequence ID" value="VVM05606.1"/>
    <property type="molecule type" value="Genomic_DNA"/>
</dbReference>
<gene>
    <name evidence="3" type="primary">PM20D1</name>
    <name evidence="3" type="ORF">MAMT_00689</name>
</gene>
<organism evidence="3 4">
    <name type="scientific">Methylacidimicrobium tartarophylax</name>
    <dbReference type="NCBI Taxonomy" id="1041768"/>
    <lineage>
        <taxon>Bacteria</taxon>
        <taxon>Pseudomonadati</taxon>
        <taxon>Verrucomicrobiota</taxon>
        <taxon>Methylacidimicrobium</taxon>
    </lineage>
</organism>
<evidence type="ECO:0000259" key="2">
    <source>
        <dbReference type="Pfam" id="PF07687"/>
    </source>
</evidence>
<dbReference type="InterPro" id="IPR036264">
    <property type="entry name" value="Bact_exopeptidase_dim_dom"/>
</dbReference>
<dbReference type="GO" id="GO:0004180">
    <property type="term" value="F:carboxypeptidase activity"/>
    <property type="evidence" value="ECO:0007669"/>
    <property type="project" value="UniProtKB-KW"/>
</dbReference>
<feature type="domain" description="Peptidase M20 dimerisation" evidence="2">
    <location>
        <begin position="212"/>
        <end position="333"/>
    </location>
</feature>
<dbReference type="InterPro" id="IPR002933">
    <property type="entry name" value="Peptidase_M20"/>
</dbReference>
<dbReference type="Pfam" id="PF07687">
    <property type="entry name" value="M20_dimer"/>
    <property type="match status" value="1"/>
</dbReference>
<keyword evidence="4" id="KW-1185">Reference proteome</keyword>